<comment type="similarity">
    <text evidence="2 14">Belongs to the TMCO1 family.</text>
</comment>
<dbReference type="OrthoDB" id="342726at2759"/>
<sequence length="184" mass="20311">MAFSLKYLDALAVVSISFATALLCEAISWLLIYRTSSYKSLRQSIDRASKKLDMLKSPSNKSASNSKKLDRVETSLKESTRDLSLAKFKSGGVVAGVLIVVFGLLNSMFEGKVVAKLPFEPIPFVRKMSHRGLHGTDWTDCSMVFLYFLCSISIRTNLQKYLGFAPPRAAAGAGLFPMPDQKMN</sequence>
<evidence type="ECO:0000256" key="3">
    <source>
        <dbReference type="ARBA" id="ARBA00022448"/>
    </source>
</evidence>
<dbReference type="EMBL" id="SWLB01000029">
    <property type="protein sequence ID" value="KAF3320510.1"/>
    <property type="molecule type" value="Genomic_DNA"/>
</dbReference>
<evidence type="ECO:0000256" key="2">
    <source>
        <dbReference type="ARBA" id="ARBA00006537"/>
    </source>
</evidence>
<keyword evidence="3 14" id="KW-0813">Transport</keyword>
<evidence type="ECO:0000256" key="14">
    <source>
        <dbReference type="PIRNR" id="PIRNR023322"/>
    </source>
</evidence>
<dbReference type="SMART" id="SM01415">
    <property type="entry name" value="DUF106"/>
    <property type="match status" value="1"/>
</dbReference>
<feature type="transmembrane region" description="Helical" evidence="15">
    <location>
        <begin position="12"/>
        <end position="33"/>
    </location>
</feature>
<keyword evidence="9 15" id="KW-1133">Transmembrane helix</keyword>
<dbReference type="PANTHER" id="PTHR20917">
    <property type="entry name" value="PNAS-RELATED"/>
    <property type="match status" value="1"/>
</dbReference>
<evidence type="ECO:0000256" key="9">
    <source>
        <dbReference type="ARBA" id="ARBA00022989"/>
    </source>
</evidence>
<dbReference type="InterPro" id="IPR008559">
    <property type="entry name" value="TMCO1"/>
</dbReference>
<keyword evidence="12 14" id="KW-0472">Membrane</keyword>
<keyword evidence="4" id="KW-0109">Calcium transport</keyword>
<dbReference type="Proteomes" id="UP000623129">
    <property type="component" value="Unassembled WGS sequence"/>
</dbReference>
<keyword evidence="13" id="KW-0407">Ion channel</keyword>
<keyword evidence="8 14" id="KW-0106">Calcium</keyword>
<dbReference type="GO" id="GO:0032469">
    <property type="term" value="P:endoplasmic reticulum calcium ion homeostasis"/>
    <property type="evidence" value="ECO:0007669"/>
    <property type="project" value="UniProtKB-UniRule"/>
</dbReference>
<accession>A0A833QA46</accession>
<dbReference type="InterPro" id="IPR002809">
    <property type="entry name" value="EMC3/TMCO1"/>
</dbReference>
<keyword evidence="11 14" id="KW-0406">Ion transport</keyword>
<evidence type="ECO:0000256" key="12">
    <source>
        <dbReference type="ARBA" id="ARBA00023136"/>
    </source>
</evidence>
<evidence type="ECO:0000256" key="4">
    <source>
        <dbReference type="ARBA" id="ARBA00022568"/>
    </source>
</evidence>
<evidence type="ECO:0000256" key="6">
    <source>
        <dbReference type="ARBA" id="ARBA00022692"/>
    </source>
</evidence>
<gene>
    <name evidence="16" type="ORF">FCM35_KLT15206</name>
</gene>
<evidence type="ECO:0000256" key="5">
    <source>
        <dbReference type="ARBA" id="ARBA00022673"/>
    </source>
</evidence>
<evidence type="ECO:0000256" key="10">
    <source>
        <dbReference type="ARBA" id="ARBA00023054"/>
    </source>
</evidence>
<evidence type="ECO:0000313" key="17">
    <source>
        <dbReference type="Proteomes" id="UP000623129"/>
    </source>
</evidence>
<dbReference type="PANTHER" id="PTHR20917:SF0">
    <property type="entry name" value="CALCIUM LOAD-ACTIVATED CALCIUM CHANNEL"/>
    <property type="match status" value="1"/>
</dbReference>
<feature type="transmembrane region" description="Helical" evidence="15">
    <location>
        <begin position="91"/>
        <end position="109"/>
    </location>
</feature>
<keyword evidence="10" id="KW-0175">Coiled coil</keyword>
<comment type="function">
    <text evidence="14">Calcium-selective channel required to prevent calcium stores from overfilling.</text>
</comment>
<comment type="caution">
    <text evidence="16">The sequence shown here is derived from an EMBL/GenBank/DDBJ whole genome shotgun (WGS) entry which is preliminary data.</text>
</comment>
<evidence type="ECO:0000256" key="11">
    <source>
        <dbReference type="ARBA" id="ARBA00023065"/>
    </source>
</evidence>
<keyword evidence="17" id="KW-1185">Reference proteome</keyword>
<comment type="subcellular location">
    <subcellularLocation>
        <location evidence="1">Endoplasmic reticulum membrane</location>
        <topology evidence="1">Multi-pass membrane protein</topology>
    </subcellularLocation>
</comment>
<protein>
    <recommendedName>
        <fullName evidence="14">Calcium load-activated calcium channel</fullName>
        <shortName evidence="14">CLAC channel</shortName>
    </recommendedName>
</protein>
<dbReference type="PIRSF" id="PIRSF023322">
    <property type="entry name" value="DUF841_euk"/>
    <property type="match status" value="1"/>
</dbReference>
<reference evidence="16" key="1">
    <citation type="submission" date="2020-01" db="EMBL/GenBank/DDBJ databases">
        <title>Genome sequence of Kobresia littledalei, the first chromosome-level genome in the family Cyperaceae.</title>
        <authorList>
            <person name="Qu G."/>
        </authorList>
    </citation>
    <scope>NUCLEOTIDE SEQUENCE</scope>
    <source>
        <strain evidence="16">C.B.Clarke</strain>
        <tissue evidence="16">Leaf</tissue>
    </source>
</reference>
<keyword evidence="7 14" id="KW-0256">Endoplasmic reticulum</keyword>
<evidence type="ECO:0000256" key="8">
    <source>
        <dbReference type="ARBA" id="ARBA00022837"/>
    </source>
</evidence>
<dbReference type="GO" id="GO:0005262">
    <property type="term" value="F:calcium channel activity"/>
    <property type="evidence" value="ECO:0007669"/>
    <property type="project" value="UniProtKB-UniRule"/>
</dbReference>
<evidence type="ECO:0000256" key="7">
    <source>
        <dbReference type="ARBA" id="ARBA00022824"/>
    </source>
</evidence>
<dbReference type="AlphaFoldDB" id="A0A833QA46"/>
<proteinExistence type="inferred from homology"/>
<keyword evidence="5 14" id="KW-0107">Calcium channel</keyword>
<organism evidence="16 17">
    <name type="scientific">Carex littledalei</name>
    <dbReference type="NCBI Taxonomy" id="544730"/>
    <lineage>
        <taxon>Eukaryota</taxon>
        <taxon>Viridiplantae</taxon>
        <taxon>Streptophyta</taxon>
        <taxon>Embryophyta</taxon>
        <taxon>Tracheophyta</taxon>
        <taxon>Spermatophyta</taxon>
        <taxon>Magnoliopsida</taxon>
        <taxon>Liliopsida</taxon>
        <taxon>Poales</taxon>
        <taxon>Cyperaceae</taxon>
        <taxon>Cyperoideae</taxon>
        <taxon>Cariceae</taxon>
        <taxon>Carex</taxon>
        <taxon>Carex subgen. Euthyceras</taxon>
    </lineage>
</organism>
<evidence type="ECO:0000256" key="15">
    <source>
        <dbReference type="SAM" id="Phobius"/>
    </source>
</evidence>
<evidence type="ECO:0000256" key="13">
    <source>
        <dbReference type="ARBA" id="ARBA00023303"/>
    </source>
</evidence>
<keyword evidence="6 15" id="KW-0812">Transmembrane</keyword>
<evidence type="ECO:0000256" key="1">
    <source>
        <dbReference type="ARBA" id="ARBA00004477"/>
    </source>
</evidence>
<evidence type="ECO:0000313" key="16">
    <source>
        <dbReference type="EMBL" id="KAF3320510.1"/>
    </source>
</evidence>
<dbReference type="GO" id="GO:0005789">
    <property type="term" value="C:endoplasmic reticulum membrane"/>
    <property type="evidence" value="ECO:0007669"/>
    <property type="project" value="UniProtKB-SubCell"/>
</dbReference>
<name>A0A833QA46_9POAL</name>
<dbReference type="Pfam" id="PF01956">
    <property type="entry name" value="EMC3_TMCO1"/>
    <property type="match status" value="1"/>
</dbReference>